<name>A0A6I4T836_9SPHN</name>
<evidence type="ECO:0000259" key="12">
    <source>
        <dbReference type="Pfam" id="PF07715"/>
    </source>
</evidence>
<dbReference type="AlphaFoldDB" id="A0A6I4T836"/>
<evidence type="ECO:0000256" key="8">
    <source>
        <dbReference type="PROSITE-ProRule" id="PRU01360"/>
    </source>
</evidence>
<dbReference type="Proteomes" id="UP000438476">
    <property type="component" value="Unassembled WGS sequence"/>
</dbReference>
<evidence type="ECO:0000256" key="1">
    <source>
        <dbReference type="ARBA" id="ARBA00004571"/>
    </source>
</evidence>
<dbReference type="Pfam" id="PF07715">
    <property type="entry name" value="Plug"/>
    <property type="match status" value="1"/>
</dbReference>
<dbReference type="PROSITE" id="PS52016">
    <property type="entry name" value="TONB_DEPENDENT_REC_3"/>
    <property type="match status" value="1"/>
</dbReference>
<dbReference type="InterPro" id="IPR036942">
    <property type="entry name" value="Beta-barrel_TonB_sf"/>
</dbReference>
<keyword evidence="6 8" id="KW-0472">Membrane</keyword>
<evidence type="ECO:0000313" key="14">
    <source>
        <dbReference type="Proteomes" id="UP000438476"/>
    </source>
</evidence>
<evidence type="ECO:0000256" key="10">
    <source>
        <dbReference type="SAM" id="SignalP"/>
    </source>
</evidence>
<proteinExistence type="inferred from homology"/>
<keyword evidence="4 8" id="KW-0812">Transmembrane</keyword>
<dbReference type="Pfam" id="PF00593">
    <property type="entry name" value="TonB_dep_Rec_b-barrel"/>
    <property type="match status" value="1"/>
</dbReference>
<keyword evidence="2 8" id="KW-0813">Transport</keyword>
<comment type="subcellular location">
    <subcellularLocation>
        <location evidence="1 8">Cell outer membrane</location>
        <topology evidence="1 8">Multi-pass membrane protein</topology>
    </subcellularLocation>
</comment>
<feature type="signal peptide" evidence="10">
    <location>
        <begin position="1"/>
        <end position="40"/>
    </location>
</feature>
<evidence type="ECO:0000256" key="4">
    <source>
        <dbReference type="ARBA" id="ARBA00022692"/>
    </source>
</evidence>
<evidence type="ECO:0000256" key="2">
    <source>
        <dbReference type="ARBA" id="ARBA00022448"/>
    </source>
</evidence>
<keyword evidence="14" id="KW-1185">Reference proteome</keyword>
<evidence type="ECO:0000313" key="13">
    <source>
        <dbReference type="EMBL" id="MXO66838.1"/>
    </source>
</evidence>
<dbReference type="InterPro" id="IPR012910">
    <property type="entry name" value="Plug_dom"/>
</dbReference>
<reference evidence="13 14" key="1">
    <citation type="submission" date="2019-12" db="EMBL/GenBank/DDBJ databases">
        <title>Genomic-based taxomic classification of the family Erythrobacteraceae.</title>
        <authorList>
            <person name="Xu L."/>
        </authorList>
    </citation>
    <scope>NUCLEOTIDE SEQUENCE [LARGE SCALE GENOMIC DNA]</scope>
    <source>
        <strain evidence="13 14">LMG 29518</strain>
    </source>
</reference>
<comment type="similarity">
    <text evidence="8 9">Belongs to the TonB-dependent receptor family.</text>
</comment>
<dbReference type="PANTHER" id="PTHR47234">
    <property type="match status" value="1"/>
</dbReference>
<dbReference type="EMBL" id="WTYT01000006">
    <property type="protein sequence ID" value="MXO66838.1"/>
    <property type="molecule type" value="Genomic_DNA"/>
</dbReference>
<feature type="domain" description="TonB-dependent receptor plug" evidence="12">
    <location>
        <begin position="65"/>
        <end position="178"/>
    </location>
</feature>
<gene>
    <name evidence="13" type="ORF">GRI91_13820</name>
</gene>
<keyword evidence="10" id="KW-0732">Signal</keyword>
<evidence type="ECO:0000256" key="9">
    <source>
        <dbReference type="RuleBase" id="RU003357"/>
    </source>
</evidence>
<dbReference type="SUPFAM" id="SSF56935">
    <property type="entry name" value="Porins"/>
    <property type="match status" value="1"/>
</dbReference>
<evidence type="ECO:0000256" key="5">
    <source>
        <dbReference type="ARBA" id="ARBA00023077"/>
    </source>
</evidence>
<evidence type="ECO:0000259" key="11">
    <source>
        <dbReference type="Pfam" id="PF00593"/>
    </source>
</evidence>
<dbReference type="InterPro" id="IPR000531">
    <property type="entry name" value="Beta-barrel_TonB"/>
</dbReference>
<keyword evidence="5 9" id="KW-0798">TonB box</keyword>
<sequence length="903" mass="97014">MRIFTQVGARVPATRRSIFRTQLVLGTAITVLASPTQAYAQEEENSSHEMIVVTGSYLGDQGVTPTQILSREDLTTAPRASVGELLTLSPEFSGSAVFGDVGNNNQSPGAYVNLRGLGPSGTLVLLNGHRIAPTSEPDRNGNFGVDVNTLAPSIMIERVEVLKGGATGLYGSDAVAGVVNFVTRDDFEGLELDANYQATDYGGHNELVLGAIMGVQSDRGSLVMAAEYMDRNEFDFLSQPDAQAFVDANPSLSTFGNPGSFQLLPGQTYNDTVGPGPLPRFVADPDCTTANVEGGGNVSGLGPPYNEICGSEQRAGREAVTPQERFVATIRGSYELSEALEVGAELGFAKTSMYFDPSTGFPITSQPFVPASNPYNPYGGDVRFRGRFEVDGFYIDGEWWNASAFAKGDLGDGWGYQASFTWSENKVDARQQDMVSDRFVNALNGLGGADCNPATGTPGLGPCQYLNVFGSRFLDQPNDPDLVNYVRATQLKQNKAQQMAWQGVITGDLSGKIDLPGGAVQVALGYERRHEQLSKDVDPLTEGGDWLFVVEETDFAASRDFDAVFGEIHIPVLPEVDIQAAGRYTSFEGNDSFDPQVGIRIRPIPQVELTGTYSSSFRAPDLRRIYGVGETDATGINVPGISAPATNGIVIPNADLGPEEAESWTAGITVEPVYQLSMSATYWTYDFRGIAVQESPQSVVQAYVDSGGVEFADRLVFDPVSQELVQLYLQSINAAEMTTSGIDMSADYSFSLGSAGVISLNTNATVTTKYSYREADGGPMVDALGRNNAATLASAMPKWRANAGMSWRLDGHFAQATVRYIDGLIATEYAEDDPRQNTGGQTVLDLFYSYTFDMAGKTTLRAGINNVFNELPAFQGASLFAPYVAGVYNPRGRQFVLGINKAF</sequence>
<keyword evidence="7 8" id="KW-0998">Cell outer membrane</keyword>
<dbReference type="Gene3D" id="2.40.170.20">
    <property type="entry name" value="TonB-dependent receptor, beta-barrel domain"/>
    <property type="match status" value="1"/>
</dbReference>
<dbReference type="Gene3D" id="2.170.130.10">
    <property type="entry name" value="TonB-dependent receptor, plug domain"/>
    <property type="match status" value="1"/>
</dbReference>
<accession>A0A6I4T836</accession>
<dbReference type="OrthoDB" id="7051241at2"/>
<evidence type="ECO:0000256" key="7">
    <source>
        <dbReference type="ARBA" id="ARBA00023237"/>
    </source>
</evidence>
<evidence type="ECO:0000256" key="6">
    <source>
        <dbReference type="ARBA" id="ARBA00023136"/>
    </source>
</evidence>
<dbReference type="RefSeq" id="WP_160737276.1">
    <property type="nucleotide sequence ID" value="NZ_WTYT01000006.1"/>
</dbReference>
<dbReference type="InterPro" id="IPR037066">
    <property type="entry name" value="Plug_dom_sf"/>
</dbReference>
<dbReference type="PANTHER" id="PTHR47234:SF2">
    <property type="entry name" value="TONB-DEPENDENT RECEPTOR"/>
    <property type="match status" value="1"/>
</dbReference>
<evidence type="ECO:0000256" key="3">
    <source>
        <dbReference type="ARBA" id="ARBA00022452"/>
    </source>
</evidence>
<keyword evidence="3 8" id="KW-1134">Transmembrane beta strand</keyword>
<feature type="chain" id="PRO_5026258933" evidence="10">
    <location>
        <begin position="41"/>
        <end position="903"/>
    </location>
</feature>
<feature type="domain" description="TonB-dependent receptor-like beta-barrel" evidence="11">
    <location>
        <begin position="365"/>
        <end position="867"/>
    </location>
</feature>
<protein>
    <submittedName>
        <fullName evidence="13">TonB-dependent receptor</fullName>
    </submittedName>
</protein>
<comment type="caution">
    <text evidence="13">The sequence shown here is derived from an EMBL/GenBank/DDBJ whole genome shotgun (WGS) entry which is preliminary data.</text>
</comment>
<organism evidence="13 14">
    <name type="scientific">Altericroceibacterium endophyticum</name>
    <dbReference type="NCBI Taxonomy" id="1808508"/>
    <lineage>
        <taxon>Bacteria</taxon>
        <taxon>Pseudomonadati</taxon>
        <taxon>Pseudomonadota</taxon>
        <taxon>Alphaproteobacteria</taxon>
        <taxon>Sphingomonadales</taxon>
        <taxon>Erythrobacteraceae</taxon>
        <taxon>Altericroceibacterium</taxon>
    </lineage>
</organism>
<dbReference type="GO" id="GO:0009279">
    <property type="term" value="C:cell outer membrane"/>
    <property type="evidence" value="ECO:0007669"/>
    <property type="project" value="UniProtKB-SubCell"/>
</dbReference>
<dbReference type="InterPro" id="IPR039426">
    <property type="entry name" value="TonB-dep_rcpt-like"/>
</dbReference>
<keyword evidence="13" id="KW-0675">Receptor</keyword>